<organism evidence="1 2">
    <name type="scientific">Tetradesmus obliquus</name>
    <name type="common">Green alga</name>
    <name type="synonym">Acutodesmus obliquus</name>
    <dbReference type="NCBI Taxonomy" id="3088"/>
    <lineage>
        <taxon>Eukaryota</taxon>
        <taxon>Viridiplantae</taxon>
        <taxon>Chlorophyta</taxon>
        <taxon>core chlorophytes</taxon>
        <taxon>Chlorophyceae</taxon>
        <taxon>CS clade</taxon>
        <taxon>Sphaeropleales</taxon>
        <taxon>Scenedesmaceae</taxon>
        <taxon>Tetradesmus</taxon>
    </lineage>
</organism>
<name>A0A383VZF7_TETOB</name>
<keyword evidence="2" id="KW-1185">Reference proteome</keyword>
<dbReference type="AlphaFoldDB" id="A0A383VZF7"/>
<dbReference type="EMBL" id="FNXT01000985">
    <property type="protein sequence ID" value="SZX70310.1"/>
    <property type="molecule type" value="Genomic_DNA"/>
</dbReference>
<evidence type="ECO:0000313" key="2">
    <source>
        <dbReference type="Proteomes" id="UP000256970"/>
    </source>
</evidence>
<gene>
    <name evidence="1" type="ORF">BQ4739_LOCUS10533</name>
</gene>
<reference evidence="1 2" key="1">
    <citation type="submission" date="2016-10" db="EMBL/GenBank/DDBJ databases">
        <authorList>
            <person name="Cai Z."/>
        </authorList>
    </citation>
    <scope>NUCLEOTIDE SEQUENCE [LARGE SCALE GENOMIC DNA]</scope>
</reference>
<evidence type="ECO:0000313" key="1">
    <source>
        <dbReference type="EMBL" id="SZX70310.1"/>
    </source>
</evidence>
<protein>
    <submittedName>
        <fullName evidence="1">Uncharacterized protein</fullName>
    </submittedName>
</protein>
<sequence length="400" mass="42559">MQATHMVQSTLVATQRPSELRPGACCISRRDASICLLSVAGSLAYGPAAASAQAEQLASPHAIQALRAAAVSAAAASDAAAAAAAAAAPPSSSSSIVRCSAQLDPSLAAAFIDAVYQTVQQEQVMPEQQLQVERYKLQTQEYKYYAAANQDRMPALPYLEDSSGGLSNSTYFNFVSYVLWKVVARHLPTPQQRTAFCAAAGGVLLQQLAPELLTSLKEAAAASGEGGGKAPAAAVIKAVQQLLNLLQQRGYICGWQLVLGSLPGGWPADWSVAEQQLVGLEDLQQQQQQQLPPGLQFQQLVGLEDLQQQQPLPPGLRFQQVDVPWTPTTLVQDWTLAAMTTALLAAGGYTPESVDKYCYQDSWQGPSSAAGKLLLVFGDPLQQVDVPWTPTTLVQDWTLA</sequence>
<proteinExistence type="predicted"/>
<accession>A0A383VZF7</accession>
<dbReference type="Proteomes" id="UP000256970">
    <property type="component" value="Unassembled WGS sequence"/>
</dbReference>